<evidence type="ECO:0000313" key="1">
    <source>
        <dbReference type="EMBL" id="OUM90666.1"/>
    </source>
</evidence>
<dbReference type="Proteomes" id="UP000196475">
    <property type="component" value="Unassembled WGS sequence"/>
</dbReference>
<accession>A0A1Y3PX14</accession>
<name>A0A1Y3PX14_9BACI</name>
<dbReference type="PANTHER" id="PTHR39337">
    <property type="entry name" value="BLR5642 PROTEIN"/>
    <property type="match status" value="1"/>
</dbReference>
<gene>
    <name evidence="1" type="ORF">BAA01_02125</name>
</gene>
<sequence length="159" mass="19289">MNIYTIGVYGYSENDFFNKLMDHKIDVFIDIRRRRGMRGRKYAFVNSKYLQMRLEEIGIRYLYQKELSPTQEIRAYQKEEDKKAGVTKHTRNKLSQTFVDKYNEECLDKFDLNSFIYQFEQDSNILFFCVEKFPEACHRYLVTQRLADYPGVRIYHIIE</sequence>
<dbReference type="AlphaFoldDB" id="A0A1Y3PX14"/>
<dbReference type="PANTHER" id="PTHR39337:SF1">
    <property type="entry name" value="BLR5642 PROTEIN"/>
    <property type="match status" value="1"/>
</dbReference>
<dbReference type="InterPro" id="IPR007438">
    <property type="entry name" value="DUF488"/>
</dbReference>
<evidence type="ECO:0000313" key="2">
    <source>
        <dbReference type="Proteomes" id="UP000196475"/>
    </source>
</evidence>
<dbReference type="Pfam" id="PF04343">
    <property type="entry name" value="DUF488"/>
    <property type="match status" value="1"/>
</dbReference>
<reference evidence="2" key="1">
    <citation type="submission" date="2016-06" db="EMBL/GenBank/DDBJ databases">
        <authorList>
            <person name="Nascimento L."/>
            <person name="Pereira R.V."/>
            <person name="Martins L.F."/>
            <person name="Quaggio R.B."/>
            <person name="Silva A.M."/>
            <person name="Setubal J.C."/>
        </authorList>
    </citation>
    <scope>NUCLEOTIDE SEQUENCE [LARGE SCALE GENOMIC DNA]</scope>
</reference>
<comment type="caution">
    <text evidence="1">The sequence shown here is derived from an EMBL/GenBank/DDBJ whole genome shotgun (WGS) entry which is preliminary data.</text>
</comment>
<protein>
    <recommendedName>
        <fullName evidence="3">DUF488 domain-containing protein</fullName>
    </recommendedName>
</protein>
<evidence type="ECO:0008006" key="3">
    <source>
        <dbReference type="Google" id="ProtNLM"/>
    </source>
</evidence>
<dbReference type="EMBL" id="LZRT01000011">
    <property type="protein sequence ID" value="OUM90666.1"/>
    <property type="molecule type" value="Genomic_DNA"/>
</dbReference>
<proteinExistence type="predicted"/>
<organism evidence="1 2">
    <name type="scientific">Bacillus thermozeamaize</name>
    <dbReference type="NCBI Taxonomy" id="230954"/>
    <lineage>
        <taxon>Bacteria</taxon>
        <taxon>Bacillati</taxon>
        <taxon>Bacillota</taxon>
        <taxon>Bacilli</taxon>
        <taxon>Bacillales</taxon>
        <taxon>Bacillaceae</taxon>
        <taxon>Bacillus</taxon>
    </lineage>
</organism>